<gene>
    <name evidence="2" type="ORF">Q8A70_21165</name>
</gene>
<feature type="transmembrane region" description="Helical" evidence="1">
    <location>
        <begin position="39"/>
        <end position="61"/>
    </location>
</feature>
<evidence type="ECO:0000256" key="1">
    <source>
        <dbReference type="SAM" id="Phobius"/>
    </source>
</evidence>
<comment type="caution">
    <text evidence="2">The sequence shown here is derived from an EMBL/GenBank/DDBJ whole genome shotgun (WGS) entry which is preliminary data.</text>
</comment>
<feature type="transmembrane region" description="Helical" evidence="1">
    <location>
        <begin position="92"/>
        <end position="108"/>
    </location>
</feature>
<dbReference type="EMBL" id="JAUYVI010000006">
    <property type="protein sequence ID" value="MDQ7250215.1"/>
    <property type="molecule type" value="Genomic_DNA"/>
</dbReference>
<proteinExistence type="predicted"/>
<dbReference type="Proteomes" id="UP001230156">
    <property type="component" value="Unassembled WGS sequence"/>
</dbReference>
<feature type="transmembrane region" description="Helical" evidence="1">
    <location>
        <begin position="306"/>
        <end position="326"/>
    </location>
</feature>
<feature type="transmembrane region" description="Helical" evidence="1">
    <location>
        <begin position="245"/>
        <end position="267"/>
    </location>
</feature>
<evidence type="ECO:0000313" key="3">
    <source>
        <dbReference type="Proteomes" id="UP001230156"/>
    </source>
</evidence>
<feature type="transmembrane region" description="Helical" evidence="1">
    <location>
        <begin position="217"/>
        <end position="239"/>
    </location>
</feature>
<keyword evidence="1" id="KW-0472">Membrane</keyword>
<feature type="transmembrane region" description="Helical" evidence="1">
    <location>
        <begin position="338"/>
        <end position="359"/>
    </location>
</feature>
<name>A0ABU0YSU1_9PROT</name>
<accession>A0ABU0YSU1</accession>
<feature type="transmembrane region" description="Helical" evidence="1">
    <location>
        <begin position="68"/>
        <end position="86"/>
    </location>
</feature>
<dbReference type="RefSeq" id="WP_379959179.1">
    <property type="nucleotide sequence ID" value="NZ_JAUYVI010000006.1"/>
</dbReference>
<keyword evidence="1" id="KW-0812">Transmembrane</keyword>
<feature type="transmembrane region" description="Helical" evidence="1">
    <location>
        <begin position="188"/>
        <end position="205"/>
    </location>
</feature>
<evidence type="ECO:0008006" key="4">
    <source>
        <dbReference type="Google" id="ProtNLM"/>
    </source>
</evidence>
<evidence type="ECO:0000313" key="2">
    <source>
        <dbReference type="EMBL" id="MDQ7250215.1"/>
    </source>
</evidence>
<feature type="transmembrane region" description="Helical" evidence="1">
    <location>
        <begin position="120"/>
        <end position="146"/>
    </location>
</feature>
<protein>
    <recommendedName>
        <fullName evidence="4">Polymerase</fullName>
    </recommendedName>
</protein>
<organism evidence="2 3">
    <name type="scientific">Dongia sedimenti</name>
    <dbReference type="NCBI Taxonomy" id="3064282"/>
    <lineage>
        <taxon>Bacteria</taxon>
        <taxon>Pseudomonadati</taxon>
        <taxon>Pseudomonadota</taxon>
        <taxon>Alphaproteobacteria</taxon>
        <taxon>Rhodospirillales</taxon>
        <taxon>Dongiaceae</taxon>
        <taxon>Dongia</taxon>
    </lineage>
</organism>
<sequence>MPARPRVWRIPALLRYTIVFGLGSTLMLTRFQLNFGGGLFLNVGTMAQYLFIMALLAYGFARIDPIRLLLLIACGCVSMVSLVANSDVASKNSVLLFAVAYLAWIFVARNSERTEHLSRWTLAVFGNLMMVCAVAGILQFFLQFVIKDYWLLDYTSYLPEVIRGGGAYNTVIPVNNFFKSNGFFFREPSTFSQFLALALLCEFATQKRWRPVRLATLGLALLLSYSGTGLLTLFIGLLFPLGRKTVFRLILLAIAAAVILSPLGDALNLSFTAGRIGEFSYAGSSGFARFVAPFMIVRNYLDATPWSLLIGFGPGTIFRIIASAGADFQIADPTWAKLFIEYGVLGFIAIAGLFLYSILKSRAPSELRAGIAFGWLVIWGGILLAPDITSILFMLVAVWPRPPAPKKQPLSPPVATAQARP</sequence>
<feature type="transmembrane region" description="Helical" evidence="1">
    <location>
        <begin position="371"/>
        <end position="399"/>
    </location>
</feature>
<reference evidence="3" key="1">
    <citation type="submission" date="2023-08" db="EMBL/GenBank/DDBJ databases">
        <title>Rhodospirillaceae gen. nov., a novel taxon isolated from the Yangtze River Yuezi River estuary sludge.</title>
        <authorList>
            <person name="Ruan L."/>
        </authorList>
    </citation>
    <scope>NUCLEOTIDE SEQUENCE [LARGE SCALE GENOMIC DNA]</scope>
    <source>
        <strain evidence="3">R-7</strain>
    </source>
</reference>
<keyword evidence="3" id="KW-1185">Reference proteome</keyword>
<keyword evidence="1" id="KW-1133">Transmembrane helix</keyword>
<feature type="transmembrane region" description="Helical" evidence="1">
    <location>
        <begin position="12"/>
        <end position="33"/>
    </location>
</feature>